<gene>
    <name evidence="2" type="ORF">L195_g054140</name>
</gene>
<comment type="caution">
    <text evidence="2">The sequence shown here is derived from an EMBL/GenBank/DDBJ whole genome shotgun (WGS) entry which is preliminary data.</text>
</comment>
<feature type="region of interest" description="Disordered" evidence="1">
    <location>
        <begin position="1"/>
        <end position="85"/>
    </location>
</feature>
<sequence length="85" mass="8940">GEGEQDPNLEASFEAVEREPELDSGLQREEDGHHDIGLEAPSASFEAVEREPELDSGDIGVNLETSGDFDDGVGDSAAKAKAIQG</sequence>
<dbReference type="EMBL" id="ASHM01093634">
    <property type="protein sequence ID" value="PNX64677.1"/>
    <property type="molecule type" value="Genomic_DNA"/>
</dbReference>
<dbReference type="AlphaFoldDB" id="A0A2K3KEF3"/>
<reference evidence="2 3" key="1">
    <citation type="journal article" date="2014" name="Am. J. Bot.">
        <title>Genome assembly and annotation for red clover (Trifolium pratense; Fabaceae).</title>
        <authorList>
            <person name="Istvanek J."/>
            <person name="Jaros M."/>
            <person name="Krenek A."/>
            <person name="Repkova J."/>
        </authorList>
    </citation>
    <scope>NUCLEOTIDE SEQUENCE [LARGE SCALE GENOMIC DNA]</scope>
    <source>
        <strain evidence="3">cv. Tatra</strain>
        <tissue evidence="2">Young leaves</tissue>
    </source>
</reference>
<protein>
    <submittedName>
        <fullName evidence="2">Uncharacterized protein</fullName>
    </submittedName>
</protein>
<feature type="non-terminal residue" evidence="2">
    <location>
        <position position="1"/>
    </location>
</feature>
<feature type="compositionally biased region" description="Basic and acidic residues" evidence="1">
    <location>
        <begin position="15"/>
        <end position="37"/>
    </location>
</feature>
<accession>A0A2K3KEF3</accession>
<organism evidence="2 3">
    <name type="scientific">Trifolium pratense</name>
    <name type="common">Red clover</name>
    <dbReference type="NCBI Taxonomy" id="57577"/>
    <lineage>
        <taxon>Eukaryota</taxon>
        <taxon>Viridiplantae</taxon>
        <taxon>Streptophyta</taxon>
        <taxon>Embryophyta</taxon>
        <taxon>Tracheophyta</taxon>
        <taxon>Spermatophyta</taxon>
        <taxon>Magnoliopsida</taxon>
        <taxon>eudicotyledons</taxon>
        <taxon>Gunneridae</taxon>
        <taxon>Pentapetalae</taxon>
        <taxon>rosids</taxon>
        <taxon>fabids</taxon>
        <taxon>Fabales</taxon>
        <taxon>Fabaceae</taxon>
        <taxon>Papilionoideae</taxon>
        <taxon>50 kb inversion clade</taxon>
        <taxon>NPAAA clade</taxon>
        <taxon>Hologalegina</taxon>
        <taxon>IRL clade</taxon>
        <taxon>Trifolieae</taxon>
        <taxon>Trifolium</taxon>
    </lineage>
</organism>
<evidence type="ECO:0000313" key="3">
    <source>
        <dbReference type="Proteomes" id="UP000236291"/>
    </source>
</evidence>
<dbReference type="Proteomes" id="UP000236291">
    <property type="component" value="Unassembled WGS sequence"/>
</dbReference>
<evidence type="ECO:0000256" key="1">
    <source>
        <dbReference type="SAM" id="MobiDB-lite"/>
    </source>
</evidence>
<evidence type="ECO:0000313" key="2">
    <source>
        <dbReference type="EMBL" id="PNX64677.1"/>
    </source>
</evidence>
<proteinExistence type="predicted"/>
<reference evidence="2 3" key="2">
    <citation type="journal article" date="2017" name="Front. Plant Sci.">
        <title>Gene Classification and Mining of Molecular Markers Useful in Red Clover (Trifolium pratense) Breeding.</title>
        <authorList>
            <person name="Istvanek J."/>
            <person name="Dluhosova J."/>
            <person name="Dluhos P."/>
            <person name="Patkova L."/>
            <person name="Nedelnik J."/>
            <person name="Repkova J."/>
        </authorList>
    </citation>
    <scope>NUCLEOTIDE SEQUENCE [LARGE SCALE GENOMIC DNA]</scope>
    <source>
        <strain evidence="3">cv. Tatra</strain>
        <tissue evidence="2">Young leaves</tissue>
    </source>
</reference>
<name>A0A2K3KEF3_TRIPR</name>